<reference evidence="2" key="1">
    <citation type="submission" date="2016-11" db="UniProtKB">
        <authorList>
            <consortium name="WormBaseParasite"/>
        </authorList>
    </citation>
    <scope>IDENTIFICATION</scope>
</reference>
<evidence type="ECO:0000313" key="1">
    <source>
        <dbReference type="Proteomes" id="UP000095282"/>
    </source>
</evidence>
<keyword evidence="1" id="KW-1185">Reference proteome</keyword>
<sequence length="78" mass="9218">MAFLSAPIRLFAHTIHLTSSFYGQLHHLHPSVEFLKVYGNHMFLRVSFELQVIIQFTMNICFKQKKEIRLVSSREKLI</sequence>
<name>A0A1I7V0J9_9PELO</name>
<dbReference type="Proteomes" id="UP000095282">
    <property type="component" value="Unplaced"/>
</dbReference>
<evidence type="ECO:0000313" key="2">
    <source>
        <dbReference type="WBParaSite" id="Csp11.Scaffold630.g21197.t1"/>
    </source>
</evidence>
<proteinExistence type="predicted"/>
<dbReference type="WBParaSite" id="Csp11.Scaffold630.g21197.t1">
    <property type="protein sequence ID" value="Csp11.Scaffold630.g21197.t1"/>
    <property type="gene ID" value="Csp11.Scaffold630.g21197"/>
</dbReference>
<accession>A0A1I7V0J9</accession>
<protein>
    <submittedName>
        <fullName evidence="2">Secreted protein</fullName>
    </submittedName>
</protein>
<organism evidence="1 2">
    <name type="scientific">Caenorhabditis tropicalis</name>
    <dbReference type="NCBI Taxonomy" id="1561998"/>
    <lineage>
        <taxon>Eukaryota</taxon>
        <taxon>Metazoa</taxon>
        <taxon>Ecdysozoa</taxon>
        <taxon>Nematoda</taxon>
        <taxon>Chromadorea</taxon>
        <taxon>Rhabditida</taxon>
        <taxon>Rhabditina</taxon>
        <taxon>Rhabditomorpha</taxon>
        <taxon>Rhabditoidea</taxon>
        <taxon>Rhabditidae</taxon>
        <taxon>Peloderinae</taxon>
        <taxon>Caenorhabditis</taxon>
    </lineage>
</organism>
<dbReference type="AlphaFoldDB" id="A0A1I7V0J9"/>